<evidence type="ECO:0000313" key="1">
    <source>
        <dbReference type="EMBL" id="KEJ83028.1"/>
    </source>
</evidence>
<gene>
    <name evidence="1" type="ORF">OXYTRIMIC_801</name>
</gene>
<keyword evidence="2" id="KW-1185">Reference proteome</keyword>
<accession>A0A073HYH0</accession>
<reference evidence="2" key="1">
    <citation type="journal article" date="2014" name="Cell">
        <title>The Architecture of a Scrambled Genome Reveals Massive Levels of Genomic Rearrangement during Development.</title>
        <authorList>
            <person name="Chen X."/>
            <person name="Bracht J.R."/>
            <person name="Goldman A.D."/>
            <person name="Dolzhenko E."/>
            <person name="Clay D.M."/>
            <person name="Swart E.C."/>
            <person name="Perlman D.H."/>
            <person name="Doak T.G."/>
            <person name="Stuart A."/>
            <person name="Amemiya C.T."/>
            <person name="Sebra R.P."/>
            <person name="Landweber L.F."/>
        </authorList>
    </citation>
    <scope>NUCLEOTIDE SEQUENCE [LARGE SCALE GENOMIC DNA]</scope>
    <source>
        <strain evidence="2">JRB310</strain>
    </source>
</reference>
<dbReference type="AlphaFoldDB" id="A0A073HYH0"/>
<dbReference type="Proteomes" id="UP000053232">
    <property type="component" value="Unassembled WGS sequence"/>
</dbReference>
<sequence length="241" mass="28600">MKKKTFEFTLCKECQEHSALMRIHIPLDKNLVYNGDNLEGLKNQSTLYSISDRVYQFLPKVISLICDKCYQKKVLEFEFVKVQTDKIKKQPTNKTILEIINYGEVQQRWERVQELYNEAVKAFSSKIQEHKFDVFIKRQKDMMKMNLGVELDSYILGLSEIMSKEVEQDKTKIKLLEDAQFDFKKDFKKQIKEGLIHREAIDKAFKENTERFNQSLSNKVTLLYNMTISQMINIKPYIDIK</sequence>
<dbReference type="EMBL" id="ARYC01001143">
    <property type="protein sequence ID" value="KEJ83028.1"/>
    <property type="molecule type" value="Genomic_DNA"/>
</dbReference>
<name>A0A073HYH0_9SPIT</name>
<evidence type="ECO:0000313" key="2">
    <source>
        <dbReference type="Proteomes" id="UP000053232"/>
    </source>
</evidence>
<protein>
    <submittedName>
        <fullName evidence="1">Uncharacterized protein</fullName>
    </submittedName>
</protein>
<comment type="caution">
    <text evidence="1">The sequence shown here is derived from an EMBL/GenBank/DDBJ whole genome shotgun (WGS) entry which is preliminary data.</text>
</comment>
<proteinExistence type="predicted"/>
<organism evidence="1 2">
    <name type="scientific">Oxytricha trifallax</name>
    <dbReference type="NCBI Taxonomy" id="1172189"/>
    <lineage>
        <taxon>Eukaryota</taxon>
        <taxon>Sar</taxon>
        <taxon>Alveolata</taxon>
        <taxon>Ciliophora</taxon>
        <taxon>Intramacronucleata</taxon>
        <taxon>Spirotrichea</taxon>
        <taxon>Stichotrichia</taxon>
        <taxon>Sporadotrichida</taxon>
        <taxon>Oxytrichidae</taxon>
        <taxon>Oxytrichinae</taxon>
        <taxon>Oxytricha</taxon>
    </lineage>
</organism>